<evidence type="ECO:0000313" key="4">
    <source>
        <dbReference type="Proteomes" id="UP001068021"/>
    </source>
</evidence>
<dbReference type="RefSeq" id="WP_048080469.1">
    <property type="nucleotide sequence ID" value="NZ_JAPVER010000018.1"/>
</dbReference>
<dbReference type="SUPFAM" id="SSF53474">
    <property type="entry name" value="alpha/beta-Hydrolases"/>
    <property type="match status" value="1"/>
</dbReference>
<keyword evidence="4" id="KW-1185">Reference proteome</keyword>
<comment type="caution">
    <text evidence="2">The sequence shown here is derived from an EMBL/GenBank/DDBJ whole genome shotgun (WGS) entry which is preliminary data.</text>
</comment>
<evidence type="ECO:0000313" key="3">
    <source>
        <dbReference type="EMBL" id="MCZ3372956.1"/>
    </source>
</evidence>
<dbReference type="InterPro" id="IPR022742">
    <property type="entry name" value="Hydrolase_4"/>
</dbReference>
<accession>A0A9E5DH19</accession>
<reference evidence="2" key="1">
    <citation type="submission" date="2022-12" db="EMBL/GenBank/DDBJ databases">
        <title>Reclassification of two methanogenic archaea species isolated from the Kolyma lowland permafrost.</title>
        <authorList>
            <person name="Trubitsyn V.E."/>
            <person name="Rivkina E.M."/>
            <person name="Shcherbakova V.A."/>
        </authorList>
    </citation>
    <scope>NUCLEOTIDE SEQUENCE</scope>
    <source>
        <strain evidence="2">M2</strain>
        <strain evidence="3">MK4</strain>
    </source>
</reference>
<dbReference type="InterPro" id="IPR029058">
    <property type="entry name" value="AB_hydrolase_fold"/>
</dbReference>
<sequence>MEIEREIINGNGLKVPCVTFKPPNPIGAVVAVHGYGGLKEEMMGVAWHMAEKGFVVGAIDLRGHGEHLLDLDRDILLDIETAISHFRPFGKVTAVGHSLGGRLSLISSADYAIGISPALNRTFSPQTKELLEERRDYRVRRSKCTVFNILNDLPQFQPDESRSLIIYGSRDVLEIMSECAKLKSGDTQVIQIDKTLHNDIFLFGQTFETITQKLHEWYV</sequence>
<dbReference type="EMBL" id="JAPVES010000030">
    <property type="protein sequence ID" value="MCZ3372956.1"/>
    <property type="molecule type" value="Genomic_DNA"/>
</dbReference>
<dbReference type="Proteomes" id="UP001074446">
    <property type="component" value="Unassembled WGS sequence"/>
</dbReference>
<feature type="domain" description="Serine aminopeptidase S33" evidence="1">
    <location>
        <begin position="24"/>
        <end position="111"/>
    </location>
</feature>
<dbReference type="Pfam" id="PF12146">
    <property type="entry name" value="Hydrolase_4"/>
    <property type="match status" value="1"/>
</dbReference>
<evidence type="ECO:0000313" key="2">
    <source>
        <dbReference type="EMBL" id="MCZ3365201.1"/>
    </source>
</evidence>
<dbReference type="AlphaFoldDB" id="A0A9E5DH19"/>
<dbReference type="GO" id="GO:0016787">
    <property type="term" value="F:hydrolase activity"/>
    <property type="evidence" value="ECO:0007669"/>
    <property type="project" value="UniProtKB-KW"/>
</dbReference>
<keyword evidence="2" id="KW-0378">Hydrolase</keyword>
<protein>
    <submittedName>
        <fullName evidence="2">Alpha/beta fold hydrolase</fullName>
    </submittedName>
</protein>
<dbReference type="EMBL" id="JAPVER010000018">
    <property type="protein sequence ID" value="MCZ3365201.1"/>
    <property type="molecule type" value="Genomic_DNA"/>
</dbReference>
<dbReference type="Gene3D" id="3.40.50.1820">
    <property type="entry name" value="alpha/beta hydrolase"/>
    <property type="match status" value="1"/>
</dbReference>
<dbReference type="Proteomes" id="UP001068021">
    <property type="component" value="Unassembled WGS sequence"/>
</dbReference>
<evidence type="ECO:0000259" key="1">
    <source>
        <dbReference type="Pfam" id="PF12146"/>
    </source>
</evidence>
<gene>
    <name evidence="3" type="ORF">O3H35_09955</name>
    <name evidence="2" type="ORF">O3H54_04835</name>
</gene>
<organism evidence="2 4">
    <name type="scientific">Methanobacterium veterum</name>
    <dbReference type="NCBI Taxonomy" id="408577"/>
    <lineage>
        <taxon>Archaea</taxon>
        <taxon>Methanobacteriati</taxon>
        <taxon>Methanobacteriota</taxon>
        <taxon>Methanomada group</taxon>
        <taxon>Methanobacteria</taxon>
        <taxon>Methanobacteriales</taxon>
        <taxon>Methanobacteriaceae</taxon>
        <taxon>Methanobacterium</taxon>
    </lineage>
</organism>
<name>A0A9E5DH19_9EURY</name>
<proteinExistence type="predicted"/>